<keyword evidence="1" id="KW-0808">Transferase</keyword>
<dbReference type="EMBL" id="UINC01005692">
    <property type="protein sequence ID" value="SVA22954.1"/>
    <property type="molecule type" value="Genomic_DNA"/>
</dbReference>
<evidence type="ECO:0000259" key="3">
    <source>
        <dbReference type="PROSITE" id="PS51186"/>
    </source>
</evidence>
<dbReference type="PROSITE" id="PS51186">
    <property type="entry name" value="GNAT"/>
    <property type="match status" value="1"/>
</dbReference>
<reference evidence="4" key="1">
    <citation type="submission" date="2018-05" db="EMBL/GenBank/DDBJ databases">
        <authorList>
            <person name="Lanie J.A."/>
            <person name="Ng W.-L."/>
            <person name="Kazmierczak K.M."/>
            <person name="Andrzejewski T.M."/>
            <person name="Davidsen T.M."/>
            <person name="Wayne K.J."/>
            <person name="Tettelin H."/>
            <person name="Glass J.I."/>
            <person name="Rusch D."/>
            <person name="Podicherti R."/>
            <person name="Tsui H.-C.T."/>
            <person name="Winkler M.E."/>
        </authorList>
    </citation>
    <scope>NUCLEOTIDE SEQUENCE</scope>
</reference>
<protein>
    <recommendedName>
        <fullName evidence="3">N-acetyltransferase domain-containing protein</fullName>
    </recommendedName>
</protein>
<sequence length="154" mass="17669">MLKFVIRAATRDDVTTITDFNLRLAAETEGISLDRELVTRGVTTLIDERSRGNYWVACSGGTLVGQLMHTREWSDWRNGDIWWIQSVYVREDHRRRGVFTQLHSHLKALAASDPGVVGLRLYVESDNLAARTTYERLGLHTARYQIMEDLFNSV</sequence>
<evidence type="ECO:0000256" key="1">
    <source>
        <dbReference type="ARBA" id="ARBA00022679"/>
    </source>
</evidence>
<dbReference type="Gene3D" id="3.40.630.30">
    <property type="match status" value="1"/>
</dbReference>
<dbReference type="AlphaFoldDB" id="A0A381U4G6"/>
<dbReference type="InterPro" id="IPR016181">
    <property type="entry name" value="Acyl_CoA_acyltransferase"/>
</dbReference>
<gene>
    <name evidence="4" type="ORF">METZ01_LOCUS75808</name>
</gene>
<organism evidence="4">
    <name type="scientific">marine metagenome</name>
    <dbReference type="NCBI Taxonomy" id="408172"/>
    <lineage>
        <taxon>unclassified sequences</taxon>
        <taxon>metagenomes</taxon>
        <taxon>ecological metagenomes</taxon>
    </lineage>
</organism>
<dbReference type="InterPro" id="IPR050832">
    <property type="entry name" value="Bact_Acetyltransf"/>
</dbReference>
<evidence type="ECO:0000313" key="4">
    <source>
        <dbReference type="EMBL" id="SVA22954.1"/>
    </source>
</evidence>
<dbReference type="PANTHER" id="PTHR43877">
    <property type="entry name" value="AMINOALKYLPHOSPHONATE N-ACETYLTRANSFERASE-RELATED-RELATED"/>
    <property type="match status" value="1"/>
</dbReference>
<keyword evidence="2" id="KW-0012">Acyltransferase</keyword>
<dbReference type="SUPFAM" id="SSF55729">
    <property type="entry name" value="Acyl-CoA N-acyltransferases (Nat)"/>
    <property type="match status" value="1"/>
</dbReference>
<dbReference type="PANTHER" id="PTHR43877:SF2">
    <property type="entry name" value="AMINOALKYLPHOSPHONATE N-ACETYLTRANSFERASE-RELATED"/>
    <property type="match status" value="1"/>
</dbReference>
<dbReference type="Pfam" id="PF00583">
    <property type="entry name" value="Acetyltransf_1"/>
    <property type="match status" value="1"/>
</dbReference>
<name>A0A381U4G6_9ZZZZ</name>
<dbReference type="CDD" id="cd04301">
    <property type="entry name" value="NAT_SF"/>
    <property type="match status" value="1"/>
</dbReference>
<proteinExistence type="predicted"/>
<accession>A0A381U4G6</accession>
<dbReference type="GO" id="GO:0016747">
    <property type="term" value="F:acyltransferase activity, transferring groups other than amino-acyl groups"/>
    <property type="evidence" value="ECO:0007669"/>
    <property type="project" value="InterPro"/>
</dbReference>
<feature type="domain" description="N-acetyltransferase" evidence="3">
    <location>
        <begin position="4"/>
        <end position="154"/>
    </location>
</feature>
<dbReference type="InterPro" id="IPR000182">
    <property type="entry name" value="GNAT_dom"/>
</dbReference>
<evidence type="ECO:0000256" key="2">
    <source>
        <dbReference type="ARBA" id="ARBA00023315"/>
    </source>
</evidence>